<keyword evidence="10" id="KW-1185">Reference proteome</keyword>
<evidence type="ECO:0000313" key="10">
    <source>
        <dbReference type="Proteomes" id="UP000605361"/>
    </source>
</evidence>
<proteinExistence type="inferred from homology"/>
<dbReference type="Gene3D" id="1.20.1630.10">
    <property type="entry name" value="Formate dehydrogenase/DMSO reductase domain"/>
    <property type="match status" value="1"/>
</dbReference>
<dbReference type="Pfam" id="PF03916">
    <property type="entry name" value="NrfD"/>
    <property type="match status" value="1"/>
</dbReference>
<dbReference type="InterPro" id="IPR052049">
    <property type="entry name" value="Electron_transfer_protein"/>
</dbReference>
<comment type="similarity">
    <text evidence="2">Belongs to the NrfD family.</text>
</comment>
<evidence type="ECO:0000256" key="1">
    <source>
        <dbReference type="ARBA" id="ARBA00004651"/>
    </source>
</evidence>
<evidence type="ECO:0000256" key="8">
    <source>
        <dbReference type="SAM" id="Phobius"/>
    </source>
</evidence>
<dbReference type="InterPro" id="IPR005614">
    <property type="entry name" value="NrfD-like"/>
</dbReference>
<evidence type="ECO:0000256" key="6">
    <source>
        <dbReference type="ARBA" id="ARBA00023136"/>
    </source>
</evidence>
<dbReference type="GO" id="GO:0005886">
    <property type="term" value="C:plasma membrane"/>
    <property type="evidence" value="ECO:0007669"/>
    <property type="project" value="UniProtKB-SubCell"/>
</dbReference>
<evidence type="ECO:0000256" key="5">
    <source>
        <dbReference type="ARBA" id="ARBA00022989"/>
    </source>
</evidence>
<keyword evidence="3" id="KW-1003">Cell membrane</keyword>
<evidence type="ECO:0000256" key="2">
    <source>
        <dbReference type="ARBA" id="ARBA00008929"/>
    </source>
</evidence>
<feature type="region of interest" description="Disordered" evidence="7">
    <location>
        <begin position="1"/>
        <end position="44"/>
    </location>
</feature>
<name>A0A931A2T8_9ACTN</name>
<feature type="compositionally biased region" description="Basic and acidic residues" evidence="7">
    <location>
        <begin position="1"/>
        <end position="20"/>
    </location>
</feature>
<dbReference type="RefSeq" id="WP_195894184.1">
    <property type="nucleotide sequence ID" value="NZ_JADOGI010000010.1"/>
</dbReference>
<feature type="transmembrane region" description="Helical" evidence="8">
    <location>
        <begin position="281"/>
        <end position="301"/>
    </location>
</feature>
<reference evidence="9" key="1">
    <citation type="submission" date="2020-11" db="EMBL/GenBank/DDBJ databases">
        <title>Whole-genome analyses of Nonomuraea sp. K274.</title>
        <authorList>
            <person name="Veyisoglu A."/>
        </authorList>
    </citation>
    <scope>NUCLEOTIDE SEQUENCE</scope>
    <source>
        <strain evidence="9">K274</strain>
    </source>
</reference>
<feature type="transmembrane region" description="Helical" evidence="8">
    <location>
        <begin position="197"/>
        <end position="218"/>
    </location>
</feature>
<accession>A0A931A2T8</accession>
<dbReference type="AlphaFoldDB" id="A0A931A2T8"/>
<gene>
    <name evidence="9" type="primary">nrfD</name>
    <name evidence="9" type="ORF">ITP53_05490</name>
</gene>
<protein>
    <submittedName>
        <fullName evidence="9">Polysulfide reductase NrfD</fullName>
    </submittedName>
</protein>
<dbReference type="Proteomes" id="UP000605361">
    <property type="component" value="Unassembled WGS sequence"/>
</dbReference>
<feature type="transmembrane region" description="Helical" evidence="8">
    <location>
        <begin position="58"/>
        <end position="80"/>
    </location>
</feature>
<feature type="region of interest" description="Disordered" evidence="7">
    <location>
        <begin position="310"/>
        <end position="333"/>
    </location>
</feature>
<keyword evidence="5 8" id="KW-1133">Transmembrane helix</keyword>
<comment type="subcellular location">
    <subcellularLocation>
        <location evidence="1">Cell membrane</location>
        <topology evidence="1">Multi-pass membrane protein</topology>
    </subcellularLocation>
</comment>
<keyword evidence="6 8" id="KW-0472">Membrane</keyword>
<comment type="caution">
    <text evidence="9">The sequence shown here is derived from an EMBL/GenBank/DDBJ whole genome shotgun (WGS) entry which is preliminary data.</text>
</comment>
<evidence type="ECO:0000256" key="3">
    <source>
        <dbReference type="ARBA" id="ARBA00022475"/>
    </source>
</evidence>
<keyword evidence="4 8" id="KW-0812">Transmembrane</keyword>
<evidence type="ECO:0000256" key="4">
    <source>
        <dbReference type="ARBA" id="ARBA00022692"/>
    </source>
</evidence>
<feature type="compositionally biased region" description="Basic and acidic residues" evidence="7">
    <location>
        <begin position="323"/>
        <end position="333"/>
    </location>
</feature>
<dbReference type="PANTHER" id="PTHR34856">
    <property type="entry name" value="PROTEIN NRFD"/>
    <property type="match status" value="1"/>
</dbReference>
<evidence type="ECO:0000313" key="9">
    <source>
        <dbReference type="EMBL" id="MBF8185202.1"/>
    </source>
</evidence>
<organism evidence="9 10">
    <name type="scientific">Nonomuraea cypriaca</name>
    <dbReference type="NCBI Taxonomy" id="1187855"/>
    <lineage>
        <taxon>Bacteria</taxon>
        <taxon>Bacillati</taxon>
        <taxon>Actinomycetota</taxon>
        <taxon>Actinomycetes</taxon>
        <taxon>Streptosporangiales</taxon>
        <taxon>Streptosporangiaceae</taxon>
        <taxon>Nonomuraea</taxon>
    </lineage>
</organism>
<dbReference type="EMBL" id="JADOGI010000010">
    <property type="protein sequence ID" value="MBF8185202.1"/>
    <property type="molecule type" value="Genomic_DNA"/>
</dbReference>
<sequence length="333" mass="33860">MSQTDVRLDGSAELRPDREATPGSAGGRRARLTPAGTGPDSYYGQPVLNEPTWQAHDIAAYLFLGGLAGASSTLAAAAELTGRPHLARASKVGALCALGGSLYALIHDLGRPARFLNMLRVFKVTSPMSVGTWILTAYGPQAGVAAATATTGLLPGAGRAATIGAGLAGPAVATYTAALICDTAVPAWHEGYREMPFLFAGSAAAAAGGLGMLAAPLAEAGPARRAALAGAAAECLAAARMERRMGPVAEPLRRSRLLRAGEALSLAGALAGITAGRRSRLAAAAAGAALLAGSALTRFGIFHAGMESANDPKYTVQPQRRRLAQEKAKRDLT</sequence>
<evidence type="ECO:0000256" key="7">
    <source>
        <dbReference type="SAM" id="MobiDB-lite"/>
    </source>
</evidence>
<dbReference type="PANTHER" id="PTHR34856:SF2">
    <property type="entry name" value="PROTEIN NRFD"/>
    <property type="match status" value="1"/>
</dbReference>
<feature type="transmembrane region" description="Helical" evidence="8">
    <location>
        <begin position="92"/>
        <end position="110"/>
    </location>
</feature>